<protein>
    <submittedName>
        <fullName evidence="2">Uncharacterized protein</fullName>
    </submittedName>
</protein>
<sequence>MGRPSRILDSRRLAIKARVGMPIQEPEGCDKVHIELRRTSARIHDSSLSSSSSRRLATISGAPVRLGEGRGIRCRLTAIVPAQRRPCGRFPAACDNGVVELLGKSR</sequence>
<keyword evidence="1" id="KW-1185">Reference proteome</keyword>
<dbReference type="Proteomes" id="UP000887566">
    <property type="component" value="Unplaced"/>
</dbReference>
<dbReference type="WBParaSite" id="PSAMB.scaffold2815size21121.g19232.t1">
    <property type="protein sequence ID" value="PSAMB.scaffold2815size21121.g19232.t1"/>
    <property type="gene ID" value="PSAMB.scaffold2815size21121.g19232"/>
</dbReference>
<evidence type="ECO:0000313" key="2">
    <source>
        <dbReference type="WBParaSite" id="PSAMB.scaffold2815size21121.g19232.t1"/>
    </source>
</evidence>
<accession>A0A914VYB7</accession>
<name>A0A914VYB7_9BILA</name>
<organism evidence="1 2">
    <name type="scientific">Plectus sambesii</name>
    <dbReference type="NCBI Taxonomy" id="2011161"/>
    <lineage>
        <taxon>Eukaryota</taxon>
        <taxon>Metazoa</taxon>
        <taxon>Ecdysozoa</taxon>
        <taxon>Nematoda</taxon>
        <taxon>Chromadorea</taxon>
        <taxon>Plectida</taxon>
        <taxon>Plectina</taxon>
        <taxon>Plectoidea</taxon>
        <taxon>Plectidae</taxon>
        <taxon>Plectus</taxon>
    </lineage>
</organism>
<evidence type="ECO:0000313" key="1">
    <source>
        <dbReference type="Proteomes" id="UP000887566"/>
    </source>
</evidence>
<reference evidence="2" key="1">
    <citation type="submission" date="2022-11" db="UniProtKB">
        <authorList>
            <consortium name="WormBaseParasite"/>
        </authorList>
    </citation>
    <scope>IDENTIFICATION</scope>
</reference>
<dbReference type="AlphaFoldDB" id="A0A914VYB7"/>
<proteinExistence type="predicted"/>